<keyword evidence="6" id="KW-0239">DNA-directed DNA polymerase</keyword>
<feature type="domain" description="DNA-directed DNA polymerase family B mitochondria/virus" evidence="9">
    <location>
        <begin position="6"/>
        <end position="67"/>
    </location>
</feature>
<dbReference type="Proteomes" id="UP000006514">
    <property type="component" value="Unassembled WGS sequence"/>
</dbReference>
<evidence type="ECO:0000259" key="9">
    <source>
        <dbReference type="Pfam" id="PF03175"/>
    </source>
</evidence>
<protein>
    <recommendedName>
        <fullName evidence="2">DNA-directed DNA polymerase</fullName>
        <ecNumber evidence="2">2.7.7.7</ecNumber>
    </recommendedName>
</protein>
<dbReference type="InterPro" id="IPR017964">
    <property type="entry name" value="DNA-dir_DNA_pol_B_CS"/>
</dbReference>
<gene>
    <name evidence="10" type="ORF">AURDEDRAFT_140687</name>
</gene>
<evidence type="ECO:0000256" key="1">
    <source>
        <dbReference type="ARBA" id="ARBA00005755"/>
    </source>
</evidence>
<dbReference type="GO" id="GO:0000166">
    <property type="term" value="F:nucleotide binding"/>
    <property type="evidence" value="ECO:0007669"/>
    <property type="project" value="InterPro"/>
</dbReference>
<dbReference type="Pfam" id="PF03175">
    <property type="entry name" value="DNA_pol_B_2"/>
    <property type="match status" value="1"/>
</dbReference>
<dbReference type="GO" id="GO:0003677">
    <property type="term" value="F:DNA binding"/>
    <property type="evidence" value="ECO:0007669"/>
    <property type="project" value="UniProtKB-KW"/>
</dbReference>
<dbReference type="SUPFAM" id="SSF56672">
    <property type="entry name" value="DNA/RNA polymerases"/>
    <property type="match status" value="1"/>
</dbReference>
<evidence type="ECO:0000256" key="3">
    <source>
        <dbReference type="ARBA" id="ARBA00022679"/>
    </source>
</evidence>
<keyword evidence="4" id="KW-0548">Nucleotidyltransferase</keyword>
<dbReference type="KEGG" id="adl:AURDEDRAFT_140687"/>
<dbReference type="OMA" id="RDYMAQF"/>
<dbReference type="GO" id="GO:0006260">
    <property type="term" value="P:DNA replication"/>
    <property type="evidence" value="ECO:0007669"/>
    <property type="project" value="UniProtKB-KW"/>
</dbReference>
<evidence type="ECO:0000256" key="2">
    <source>
        <dbReference type="ARBA" id="ARBA00012417"/>
    </source>
</evidence>
<keyword evidence="11" id="KW-1185">Reference proteome</keyword>
<comment type="similarity">
    <text evidence="1">Belongs to the DNA polymerase type-B family.</text>
</comment>
<comment type="catalytic activity">
    <reaction evidence="8">
        <text>DNA(n) + a 2'-deoxyribonucleoside 5'-triphosphate = DNA(n+1) + diphosphate</text>
        <dbReference type="Rhea" id="RHEA:22508"/>
        <dbReference type="Rhea" id="RHEA-COMP:17339"/>
        <dbReference type="Rhea" id="RHEA-COMP:17340"/>
        <dbReference type="ChEBI" id="CHEBI:33019"/>
        <dbReference type="ChEBI" id="CHEBI:61560"/>
        <dbReference type="ChEBI" id="CHEBI:173112"/>
        <dbReference type="EC" id="2.7.7.7"/>
    </reaction>
</comment>
<dbReference type="EC" id="2.7.7.7" evidence="2"/>
<dbReference type="InParanoid" id="J0CQP5"/>
<dbReference type="eggNOG" id="ENOG502R0SW">
    <property type="taxonomic scope" value="Eukaryota"/>
</dbReference>
<dbReference type="PROSITE" id="PS00116">
    <property type="entry name" value="DNA_POLYMERASE_B"/>
    <property type="match status" value="1"/>
</dbReference>
<evidence type="ECO:0000256" key="7">
    <source>
        <dbReference type="ARBA" id="ARBA00023125"/>
    </source>
</evidence>
<evidence type="ECO:0000256" key="8">
    <source>
        <dbReference type="ARBA" id="ARBA00049244"/>
    </source>
</evidence>
<keyword evidence="5" id="KW-0235">DNA replication</keyword>
<evidence type="ECO:0000256" key="6">
    <source>
        <dbReference type="ARBA" id="ARBA00022932"/>
    </source>
</evidence>
<evidence type="ECO:0000256" key="4">
    <source>
        <dbReference type="ARBA" id="ARBA00022695"/>
    </source>
</evidence>
<sequence length="163" mass="18715">MNEKGIKKVITKLILNSAFGRFGMSIFKPVTELVDNIKFQKILITHRVLDFDQLNDNLFMVTYESQISTDLVKKGGKLYYSDTDSIVTDIDLPDELIGKELGKFKVEYKIKKAIFITGKTYYLLLDNGEIVIKAKGVNSRSLTPEDFEDIYKKRTKIYNKEGV</sequence>
<proteinExistence type="inferred from homology"/>
<keyword evidence="3" id="KW-0808">Transferase</keyword>
<keyword evidence="7" id="KW-0238">DNA-binding</keyword>
<evidence type="ECO:0000313" key="11">
    <source>
        <dbReference type="Proteomes" id="UP000006514"/>
    </source>
</evidence>
<dbReference type="GO" id="GO:0003887">
    <property type="term" value="F:DNA-directed DNA polymerase activity"/>
    <property type="evidence" value="ECO:0007669"/>
    <property type="project" value="UniProtKB-KW"/>
</dbReference>
<dbReference type="InterPro" id="IPR023211">
    <property type="entry name" value="DNA_pol_palm_dom_sf"/>
</dbReference>
<dbReference type="Gene3D" id="3.90.1600.10">
    <property type="entry name" value="Palm domain of DNA polymerase"/>
    <property type="match status" value="1"/>
</dbReference>
<evidence type="ECO:0000256" key="5">
    <source>
        <dbReference type="ARBA" id="ARBA00022705"/>
    </source>
</evidence>
<reference evidence="11" key="1">
    <citation type="journal article" date="2012" name="Science">
        <title>The Paleozoic origin of enzymatic lignin decomposition reconstructed from 31 fungal genomes.</title>
        <authorList>
            <person name="Floudas D."/>
            <person name="Binder M."/>
            <person name="Riley R."/>
            <person name="Barry K."/>
            <person name="Blanchette R.A."/>
            <person name="Henrissat B."/>
            <person name="Martinez A.T."/>
            <person name="Otillar R."/>
            <person name="Spatafora J.W."/>
            <person name="Yadav J.S."/>
            <person name="Aerts A."/>
            <person name="Benoit I."/>
            <person name="Boyd A."/>
            <person name="Carlson A."/>
            <person name="Copeland A."/>
            <person name="Coutinho P.M."/>
            <person name="de Vries R.P."/>
            <person name="Ferreira P."/>
            <person name="Findley K."/>
            <person name="Foster B."/>
            <person name="Gaskell J."/>
            <person name="Glotzer D."/>
            <person name="Gorecki P."/>
            <person name="Heitman J."/>
            <person name="Hesse C."/>
            <person name="Hori C."/>
            <person name="Igarashi K."/>
            <person name="Jurgens J.A."/>
            <person name="Kallen N."/>
            <person name="Kersten P."/>
            <person name="Kohler A."/>
            <person name="Kuees U."/>
            <person name="Kumar T.K.A."/>
            <person name="Kuo A."/>
            <person name="LaButti K."/>
            <person name="Larrondo L.F."/>
            <person name="Lindquist E."/>
            <person name="Ling A."/>
            <person name="Lombard V."/>
            <person name="Lucas S."/>
            <person name="Lundell T."/>
            <person name="Martin R."/>
            <person name="McLaughlin D.J."/>
            <person name="Morgenstern I."/>
            <person name="Morin E."/>
            <person name="Murat C."/>
            <person name="Nagy L.G."/>
            <person name="Nolan M."/>
            <person name="Ohm R.A."/>
            <person name="Patyshakuliyeva A."/>
            <person name="Rokas A."/>
            <person name="Ruiz-Duenas F.J."/>
            <person name="Sabat G."/>
            <person name="Salamov A."/>
            <person name="Samejima M."/>
            <person name="Schmutz J."/>
            <person name="Slot J.C."/>
            <person name="St John F."/>
            <person name="Stenlid J."/>
            <person name="Sun H."/>
            <person name="Sun S."/>
            <person name="Syed K."/>
            <person name="Tsang A."/>
            <person name="Wiebenga A."/>
            <person name="Young D."/>
            <person name="Pisabarro A."/>
            <person name="Eastwood D.C."/>
            <person name="Martin F."/>
            <person name="Cullen D."/>
            <person name="Grigoriev I.V."/>
            <person name="Hibbett D.S."/>
        </authorList>
    </citation>
    <scope>NUCLEOTIDE SEQUENCE [LARGE SCALE GENOMIC DNA]</scope>
    <source>
        <strain evidence="11">TFB10046</strain>
    </source>
</reference>
<dbReference type="InterPro" id="IPR004868">
    <property type="entry name" value="DNA-dir_DNA_pol_B_mt/vir"/>
</dbReference>
<dbReference type="AlphaFoldDB" id="J0CQP5"/>
<dbReference type="OrthoDB" id="3065915at2759"/>
<name>J0CQP5_AURST</name>
<accession>J0CQP5</accession>
<evidence type="ECO:0000313" key="10">
    <source>
        <dbReference type="EMBL" id="EJD32534.1"/>
    </source>
</evidence>
<organism evidence="10 11">
    <name type="scientific">Auricularia subglabra (strain TFB-10046 / SS5)</name>
    <name type="common">White-rot fungus</name>
    <name type="synonym">Auricularia delicata (strain TFB10046)</name>
    <dbReference type="NCBI Taxonomy" id="717982"/>
    <lineage>
        <taxon>Eukaryota</taxon>
        <taxon>Fungi</taxon>
        <taxon>Dikarya</taxon>
        <taxon>Basidiomycota</taxon>
        <taxon>Agaricomycotina</taxon>
        <taxon>Agaricomycetes</taxon>
        <taxon>Auriculariales</taxon>
        <taxon>Auriculariaceae</taxon>
        <taxon>Auricularia</taxon>
    </lineage>
</organism>
<dbReference type="EMBL" id="JH688878">
    <property type="protein sequence ID" value="EJD32534.1"/>
    <property type="molecule type" value="Genomic_DNA"/>
</dbReference>
<dbReference type="InterPro" id="IPR043502">
    <property type="entry name" value="DNA/RNA_pol_sf"/>
</dbReference>